<proteinExistence type="predicted"/>
<name>A0A8S5QZ72_9CAUD</name>
<accession>A0A8S5QZ72</accession>
<sequence length="73" mass="8477">MIKITKHNVESKKIAIKFVCNCGCEFWVDNNSLLSGEEKRFGHYTLYYAICPECQKKVCSINSPVDRELVFKE</sequence>
<organism evidence="1">
    <name type="scientific">Siphoviridae sp. ctyvQ1</name>
    <dbReference type="NCBI Taxonomy" id="2826525"/>
    <lineage>
        <taxon>Viruses</taxon>
        <taxon>Duplodnaviria</taxon>
        <taxon>Heunggongvirae</taxon>
        <taxon>Uroviricota</taxon>
        <taxon>Caudoviricetes</taxon>
    </lineage>
</organism>
<reference evidence="1" key="1">
    <citation type="journal article" date="2021" name="Proc. Natl. Acad. Sci. U.S.A.">
        <title>A Catalog of Tens of Thousands of Viruses from Human Metagenomes Reveals Hidden Associations with Chronic Diseases.</title>
        <authorList>
            <person name="Tisza M.J."/>
            <person name="Buck C.B."/>
        </authorList>
    </citation>
    <scope>NUCLEOTIDE SEQUENCE</scope>
    <source>
        <strain evidence="1">CtyvQ1</strain>
    </source>
</reference>
<protein>
    <submittedName>
        <fullName evidence="1">tRNA pseudouridine synthase B</fullName>
    </submittedName>
</protein>
<dbReference type="EMBL" id="BK015776">
    <property type="protein sequence ID" value="DAE24567.1"/>
    <property type="molecule type" value="Genomic_DNA"/>
</dbReference>
<evidence type="ECO:0000313" key="1">
    <source>
        <dbReference type="EMBL" id="DAE24567.1"/>
    </source>
</evidence>